<keyword evidence="2" id="KW-1185">Reference proteome</keyword>
<dbReference type="SUPFAM" id="SSF53383">
    <property type="entry name" value="PLP-dependent transferases"/>
    <property type="match status" value="1"/>
</dbReference>
<gene>
    <name evidence="1" type="ORF">QQX03_07165</name>
</gene>
<proteinExistence type="predicted"/>
<accession>A0A9Y2B3R2</accession>
<reference evidence="1 2" key="1">
    <citation type="submission" date="2023-06" db="EMBL/GenBank/DDBJ databases">
        <title>Altererythrobacter rubellus NBRC 112769 genome.</title>
        <authorList>
            <person name="Zhang K."/>
        </authorList>
    </citation>
    <scope>NUCLEOTIDE SEQUENCE [LARGE SCALE GENOMIC DNA]</scope>
    <source>
        <strain evidence="1 2">NBRC 112769</strain>
    </source>
</reference>
<protein>
    <submittedName>
        <fullName evidence="1">Uncharacterized protein</fullName>
    </submittedName>
</protein>
<dbReference type="AlphaFoldDB" id="A0A9Y2B3R2"/>
<evidence type="ECO:0000313" key="2">
    <source>
        <dbReference type="Proteomes" id="UP001231445"/>
    </source>
</evidence>
<organism evidence="1 2">
    <name type="scientific">Altererythrobacter rubellus</name>
    <dbReference type="NCBI Taxonomy" id="2173831"/>
    <lineage>
        <taxon>Bacteria</taxon>
        <taxon>Pseudomonadati</taxon>
        <taxon>Pseudomonadota</taxon>
        <taxon>Alphaproteobacteria</taxon>
        <taxon>Sphingomonadales</taxon>
        <taxon>Erythrobacteraceae</taxon>
        <taxon>Altererythrobacter</taxon>
    </lineage>
</organism>
<dbReference type="InterPro" id="IPR015421">
    <property type="entry name" value="PyrdxlP-dep_Trfase_major"/>
</dbReference>
<sequence length="501" mass="53342">MGQDGYSTPDIAAHVAMDELTAKLIAQLSSGGDARTSLDPISGLNKYFSAPYPRKTMAYASSTANDLSPDAFEHLRGVLAGGLPDYAAHLESLRARIKSAYQIGDDVEIVFAPSGTDLEYVALAAVLGKASGGIHNILLGADEVGSGCIHSAHAKFFADETALGIATEKGALIEGFGEVSLADVPVRCPEGVSRCSETVTEAIGHEITLALQAGQHALVHVVHGSKTGLILPELAEIDALKARYGDRFDFVVDACQARITNSALHEYLARGAMVFLTGSKFMGGAPFNGWALVPKTMVEQAARLPAGLSKVFRRAEFPQGWTGRDALENSENPGLALRYDGAIFELERFQQLPAPRVAALLDIFEAAMESELAEPLGIQLVRPFTPGHEGELAEHPIEMRTLETLDVSSLAITPTFDEAQAVHRKLALSGVRLGQPVKCVRRGGKWGGTLRIGLSMPQVVALCAIPEEEAETALRSDMREIAQALCNVVHPTQSGQQNAAC</sequence>
<name>A0A9Y2B3R2_9SPHN</name>
<dbReference type="Gene3D" id="3.40.640.10">
    <property type="entry name" value="Type I PLP-dependent aspartate aminotransferase-like (Major domain)"/>
    <property type="match status" value="1"/>
</dbReference>
<evidence type="ECO:0000313" key="1">
    <source>
        <dbReference type="EMBL" id="WIW94759.1"/>
    </source>
</evidence>
<dbReference type="KEGG" id="arue:QQX03_07165"/>
<dbReference type="RefSeq" id="WP_285975075.1">
    <property type="nucleotide sequence ID" value="NZ_CP127221.1"/>
</dbReference>
<dbReference type="EMBL" id="CP127221">
    <property type="protein sequence ID" value="WIW94759.1"/>
    <property type="molecule type" value="Genomic_DNA"/>
</dbReference>
<dbReference type="InterPro" id="IPR015424">
    <property type="entry name" value="PyrdxlP-dep_Trfase"/>
</dbReference>
<dbReference type="Proteomes" id="UP001231445">
    <property type="component" value="Chromosome"/>
</dbReference>